<proteinExistence type="predicted"/>
<organism evidence="1 2">
    <name type="scientific">Salinarimonas soli</name>
    <dbReference type="NCBI Taxonomy" id="1638099"/>
    <lineage>
        <taxon>Bacteria</taxon>
        <taxon>Pseudomonadati</taxon>
        <taxon>Pseudomonadota</taxon>
        <taxon>Alphaproteobacteria</taxon>
        <taxon>Hyphomicrobiales</taxon>
        <taxon>Salinarimonadaceae</taxon>
        <taxon>Salinarimonas</taxon>
    </lineage>
</organism>
<dbReference type="OrthoDB" id="8266307at2"/>
<keyword evidence="2" id="KW-1185">Reference proteome</keyword>
<dbReference type="Proteomes" id="UP000323142">
    <property type="component" value="Unassembled WGS sequence"/>
</dbReference>
<dbReference type="EMBL" id="VUOA01000009">
    <property type="protein sequence ID" value="KAA2241156.1"/>
    <property type="molecule type" value="Genomic_DNA"/>
</dbReference>
<dbReference type="AlphaFoldDB" id="A0A5B2VS34"/>
<reference evidence="1 2" key="1">
    <citation type="submission" date="2019-09" db="EMBL/GenBank/DDBJ databases">
        <title>Salinarimonas rosea gen. nov., sp. nov., a new member of the a-2 subgroup of the Proteobacteria.</title>
        <authorList>
            <person name="Liu J."/>
        </authorList>
    </citation>
    <scope>NUCLEOTIDE SEQUENCE [LARGE SCALE GENOMIC DNA]</scope>
    <source>
        <strain evidence="1 2">BN140002</strain>
    </source>
</reference>
<accession>A0A5B2VS34</accession>
<gene>
    <name evidence="1" type="ORF">F0L46_04990</name>
</gene>
<name>A0A5B2VS34_9HYPH</name>
<evidence type="ECO:0000313" key="1">
    <source>
        <dbReference type="EMBL" id="KAA2241156.1"/>
    </source>
</evidence>
<sequence length="92" mass="9752">MALEGGVPALYARAFAVLQVVQPAGVDLDHWHRAINDAGLLLDARGDEAERLGWPDADVIALAWALNGASVSTLTTTTARLSDGRTIERGRS</sequence>
<dbReference type="RefSeq" id="WP_149815937.1">
    <property type="nucleotide sequence ID" value="NZ_VUOA01000009.1"/>
</dbReference>
<comment type="caution">
    <text evidence="1">The sequence shown here is derived from an EMBL/GenBank/DDBJ whole genome shotgun (WGS) entry which is preliminary data.</text>
</comment>
<reference evidence="1 2" key="2">
    <citation type="submission" date="2019-09" db="EMBL/GenBank/DDBJ databases">
        <authorList>
            <person name="Jin C."/>
        </authorList>
    </citation>
    <scope>NUCLEOTIDE SEQUENCE [LARGE SCALE GENOMIC DNA]</scope>
    <source>
        <strain evidence="1 2">BN140002</strain>
    </source>
</reference>
<protein>
    <submittedName>
        <fullName evidence="1">Uncharacterized protein</fullName>
    </submittedName>
</protein>
<evidence type="ECO:0000313" key="2">
    <source>
        <dbReference type="Proteomes" id="UP000323142"/>
    </source>
</evidence>